<dbReference type="Proteomes" id="UP000176420">
    <property type="component" value="Unassembled WGS sequence"/>
</dbReference>
<proteinExistence type="predicted"/>
<reference evidence="1 2" key="1">
    <citation type="journal article" date="2016" name="Nat. Commun.">
        <title>Thousands of microbial genomes shed light on interconnected biogeochemical processes in an aquifer system.</title>
        <authorList>
            <person name="Anantharaman K."/>
            <person name="Brown C.T."/>
            <person name="Hug L.A."/>
            <person name="Sharon I."/>
            <person name="Castelle C.J."/>
            <person name="Probst A.J."/>
            <person name="Thomas B.C."/>
            <person name="Singh A."/>
            <person name="Wilkins M.J."/>
            <person name="Karaoz U."/>
            <person name="Brodie E.L."/>
            <person name="Williams K.H."/>
            <person name="Hubbard S.S."/>
            <person name="Banfield J.F."/>
        </authorList>
    </citation>
    <scope>NUCLEOTIDE SEQUENCE [LARGE SCALE GENOMIC DNA]</scope>
</reference>
<dbReference type="AlphaFoldDB" id="A0A1G2BCR3"/>
<comment type="caution">
    <text evidence="1">The sequence shown here is derived from an EMBL/GenBank/DDBJ whole genome shotgun (WGS) entry which is preliminary data.</text>
</comment>
<protein>
    <recommendedName>
        <fullName evidence="3">Molecular chaperone DnaK</fullName>
    </recommendedName>
</protein>
<name>A0A1G2BCR3_9BACT</name>
<evidence type="ECO:0000313" key="2">
    <source>
        <dbReference type="Proteomes" id="UP000176420"/>
    </source>
</evidence>
<evidence type="ECO:0008006" key="3">
    <source>
        <dbReference type="Google" id="ProtNLM"/>
    </source>
</evidence>
<evidence type="ECO:0000313" key="1">
    <source>
        <dbReference type="EMBL" id="OGY86932.1"/>
    </source>
</evidence>
<sequence length="79" mass="8839">MEEFKPTITPTPEEIEGYRLKKSQEITQHREQLPAQLDGLIGAAQELKQQLTGGDESAVEAGKTALEEAITKLRRNLTY</sequence>
<dbReference type="EMBL" id="MHKI01000014">
    <property type="protein sequence ID" value="OGY86932.1"/>
    <property type="molecule type" value="Genomic_DNA"/>
</dbReference>
<organism evidence="1 2">
    <name type="scientific">Candidatus Kerfeldbacteria bacterium RIFOXYB2_FULL_38_14</name>
    <dbReference type="NCBI Taxonomy" id="1798547"/>
    <lineage>
        <taxon>Bacteria</taxon>
        <taxon>Candidatus Kerfeldiibacteriota</taxon>
    </lineage>
</organism>
<accession>A0A1G2BCR3</accession>
<gene>
    <name evidence="1" type="ORF">A2319_00110</name>
</gene>